<sequence>EGSRQSAQDLVCGCDSSHIGLPHRQKTTIESSQITCFRSTLPHVCVRCKTKHVATCVRTLQDEARTQQFSGKNWKGGNCMRAESNDCNRKRGSCWWPPVHHRVATADADQNERQTDRSKKTTRVKHTSEMYLEKLGKLIPRGFVERNWVLPVKLLYWYNSWVSAKGGEAGCATEAPTSGSTTRYIYDPASLSFIIDGSTPSGATSCMPATTQPLRAEAKRGCASALGEATA</sequence>
<evidence type="ECO:0000313" key="3">
    <source>
        <dbReference type="Proteomes" id="UP000800082"/>
    </source>
</evidence>
<dbReference type="Proteomes" id="UP000800082">
    <property type="component" value="Unassembled WGS sequence"/>
</dbReference>
<dbReference type="AlphaFoldDB" id="A0A6A5RN83"/>
<proteinExistence type="predicted"/>
<name>A0A6A5RN83_9PLEO</name>
<protein>
    <submittedName>
        <fullName evidence="2">Uncharacterized protein</fullName>
    </submittedName>
</protein>
<feature type="region of interest" description="Disordered" evidence="1">
    <location>
        <begin position="105"/>
        <end position="124"/>
    </location>
</feature>
<evidence type="ECO:0000256" key="1">
    <source>
        <dbReference type="SAM" id="MobiDB-lite"/>
    </source>
</evidence>
<reference evidence="2" key="1">
    <citation type="journal article" date="2020" name="Stud. Mycol.">
        <title>101 Dothideomycetes genomes: a test case for predicting lifestyles and emergence of pathogens.</title>
        <authorList>
            <person name="Haridas S."/>
            <person name="Albert R."/>
            <person name="Binder M."/>
            <person name="Bloem J."/>
            <person name="Labutti K."/>
            <person name="Salamov A."/>
            <person name="Andreopoulos B."/>
            <person name="Baker S."/>
            <person name="Barry K."/>
            <person name="Bills G."/>
            <person name="Bluhm B."/>
            <person name="Cannon C."/>
            <person name="Castanera R."/>
            <person name="Culley D."/>
            <person name="Daum C."/>
            <person name="Ezra D."/>
            <person name="Gonzalez J."/>
            <person name="Henrissat B."/>
            <person name="Kuo A."/>
            <person name="Liang C."/>
            <person name="Lipzen A."/>
            <person name="Lutzoni F."/>
            <person name="Magnuson J."/>
            <person name="Mondo S."/>
            <person name="Nolan M."/>
            <person name="Ohm R."/>
            <person name="Pangilinan J."/>
            <person name="Park H.-J."/>
            <person name="Ramirez L."/>
            <person name="Alfaro M."/>
            <person name="Sun H."/>
            <person name="Tritt A."/>
            <person name="Yoshinaga Y."/>
            <person name="Zwiers L.-H."/>
            <person name="Turgeon B."/>
            <person name="Goodwin S."/>
            <person name="Spatafora J."/>
            <person name="Crous P."/>
            <person name="Grigoriev I."/>
        </authorList>
    </citation>
    <scope>NUCLEOTIDE SEQUENCE</scope>
    <source>
        <strain evidence="2">CBS 183.55</strain>
    </source>
</reference>
<evidence type="ECO:0000313" key="2">
    <source>
        <dbReference type="EMBL" id="KAF1929232.1"/>
    </source>
</evidence>
<gene>
    <name evidence="2" type="ORF">M421DRAFT_390033</name>
</gene>
<keyword evidence="3" id="KW-1185">Reference proteome</keyword>
<organism evidence="2 3">
    <name type="scientific">Didymella exigua CBS 183.55</name>
    <dbReference type="NCBI Taxonomy" id="1150837"/>
    <lineage>
        <taxon>Eukaryota</taxon>
        <taxon>Fungi</taxon>
        <taxon>Dikarya</taxon>
        <taxon>Ascomycota</taxon>
        <taxon>Pezizomycotina</taxon>
        <taxon>Dothideomycetes</taxon>
        <taxon>Pleosporomycetidae</taxon>
        <taxon>Pleosporales</taxon>
        <taxon>Pleosporineae</taxon>
        <taxon>Didymellaceae</taxon>
        <taxon>Didymella</taxon>
    </lineage>
</organism>
<dbReference type="GeneID" id="54347626"/>
<dbReference type="EMBL" id="ML978966">
    <property type="protein sequence ID" value="KAF1929232.1"/>
    <property type="molecule type" value="Genomic_DNA"/>
</dbReference>
<dbReference type="RefSeq" id="XP_033449480.1">
    <property type="nucleotide sequence ID" value="XM_033589976.1"/>
</dbReference>
<accession>A0A6A5RN83</accession>
<feature type="non-terminal residue" evidence="2">
    <location>
        <position position="1"/>
    </location>
</feature>
<feature type="compositionally biased region" description="Basic and acidic residues" evidence="1">
    <location>
        <begin position="110"/>
        <end position="119"/>
    </location>
</feature>